<sequence length="575" mass="60469">MRLHAPMALVALVAAATALLPATQAQAAGSVVKVTGGQGAWQLTVNGSPYTIKGVTWGPSPRDAAADMPDLTSMGVNTVRTWGTDATSQPLFDAAAANGIKVIAGFWLQPGGGPGAGGCVDYVNDAAYKSSQLSAITQWVTAYKDNAGVLMWDVGNESVLGMQNCYSGAQLEQERDAYVSFVDQAAQAIHGIDPNHPVTSTDAWTGAWPYFKAYAPHLDLYAVNSYQGVCGIKSDWHNGGYTVPYIVTESGPPGEWEVPNDANGVPLEPNEQQSADGYTNAWNCVESDPGVSLGATMFNYGTEYDFGGLWFNLIPAGERQLSYYAVKKAYGGDTSHDNTPPVVSSVTVPNPSSVVAGQPLTLTAQATDPNGDAISYEVLYSSKYVDGDGGLTSQSSTDLGGGRLQVTAPSKPGVWKIFVKAHDGHGNVGVGSLSVRVVPPPVSGTNVALGRPTTASSFESDGYGGCPCGPADATDGDLTTRWASDWSDPQWLQVDLGTVTALHHIQLDWESAYGKDYTIQVSNDGQTWQTIHTTTGGDGGIDDFDVSGSGRYVRLDATARGTGYGYSLYEFGVYS</sequence>
<dbReference type="PROSITE" id="PS50022">
    <property type="entry name" value="FA58C_3"/>
    <property type="match status" value="1"/>
</dbReference>
<dbReference type="Gene3D" id="2.60.120.260">
    <property type="entry name" value="Galactose-binding domain-like"/>
    <property type="match status" value="1"/>
</dbReference>
<comment type="catalytic activity">
    <reaction evidence="1">
        <text>Hydrolysis of terminal, non-reducing beta-D-mannose residues in beta-D-mannosides.</text>
        <dbReference type="EC" id="3.2.1.25"/>
    </reaction>
</comment>
<dbReference type="InterPro" id="IPR000421">
    <property type="entry name" value="FA58C"/>
</dbReference>
<dbReference type="RefSeq" id="WP_271323579.1">
    <property type="nucleotide sequence ID" value="NZ_JAAGKO020000006.1"/>
</dbReference>
<evidence type="ECO:0000259" key="5">
    <source>
        <dbReference type="PROSITE" id="PS50022"/>
    </source>
</evidence>
<comment type="caution">
    <text evidence="6">The sequence shown here is derived from an EMBL/GenBank/DDBJ whole genome shotgun (WGS) entry which is preliminary data.</text>
</comment>
<feature type="domain" description="F5/8 type C" evidence="5">
    <location>
        <begin position="437"/>
        <end position="575"/>
    </location>
</feature>
<evidence type="ECO:0000256" key="3">
    <source>
        <dbReference type="ARBA" id="ARBA00023295"/>
    </source>
</evidence>
<dbReference type="Pfam" id="PF00754">
    <property type="entry name" value="F5_F8_type_C"/>
    <property type="match status" value="1"/>
</dbReference>
<dbReference type="SUPFAM" id="SSF51445">
    <property type="entry name" value="(Trans)glycosidases"/>
    <property type="match status" value="1"/>
</dbReference>
<keyword evidence="3" id="KW-0326">Glycosidase</keyword>
<proteinExistence type="predicted"/>
<dbReference type="InterPro" id="IPR008979">
    <property type="entry name" value="Galactose-bd-like_sf"/>
</dbReference>
<dbReference type="PANTHER" id="PTHR43730:SF1">
    <property type="entry name" value="BETA-MANNOSIDASE"/>
    <property type="match status" value="1"/>
</dbReference>
<dbReference type="SUPFAM" id="SSF49785">
    <property type="entry name" value="Galactose-binding domain-like"/>
    <property type="match status" value="1"/>
</dbReference>
<evidence type="ECO:0000256" key="1">
    <source>
        <dbReference type="ARBA" id="ARBA00000829"/>
    </source>
</evidence>
<dbReference type="InterPro" id="IPR017853">
    <property type="entry name" value="GH"/>
</dbReference>
<dbReference type="Gene3D" id="2.60.40.10">
    <property type="entry name" value="Immunoglobulins"/>
    <property type="match status" value="1"/>
</dbReference>
<dbReference type="InterPro" id="IPR050887">
    <property type="entry name" value="Beta-mannosidase_GH2"/>
</dbReference>
<gene>
    <name evidence="6" type="ORF">POF43_006400</name>
</gene>
<feature type="chain" id="PRO_5046823104" description="beta-mannosidase" evidence="4">
    <location>
        <begin position="28"/>
        <end position="575"/>
    </location>
</feature>
<reference evidence="6 7" key="1">
    <citation type="submission" date="2023-05" db="EMBL/GenBank/DDBJ databases">
        <title>Streptantibioticus silvisoli sp. nov., acidotolerant actinomycetes 1 from pine litter.</title>
        <authorList>
            <person name="Swiecimska M."/>
            <person name="Golinska P."/>
            <person name="Sangal V."/>
            <person name="Wachnowicz B."/>
            <person name="Goodfellow M."/>
        </authorList>
    </citation>
    <scope>NUCLEOTIDE SEQUENCE [LARGE SCALE GENOMIC DNA]</scope>
    <source>
        <strain evidence="6 7">SL54</strain>
    </source>
</reference>
<keyword evidence="7" id="KW-1185">Reference proteome</keyword>
<keyword evidence="4" id="KW-0732">Signal</keyword>
<evidence type="ECO:0000313" key="7">
    <source>
        <dbReference type="Proteomes" id="UP001156398"/>
    </source>
</evidence>
<keyword evidence="3" id="KW-0378">Hydrolase</keyword>
<evidence type="ECO:0000256" key="2">
    <source>
        <dbReference type="ARBA" id="ARBA00012754"/>
    </source>
</evidence>
<dbReference type="EC" id="3.2.1.25" evidence="2"/>
<feature type="signal peptide" evidence="4">
    <location>
        <begin position="1"/>
        <end position="27"/>
    </location>
</feature>
<evidence type="ECO:0000256" key="4">
    <source>
        <dbReference type="SAM" id="SignalP"/>
    </source>
</evidence>
<evidence type="ECO:0000313" key="6">
    <source>
        <dbReference type="EMBL" id="MDI5962348.1"/>
    </source>
</evidence>
<dbReference type="InterPro" id="IPR013783">
    <property type="entry name" value="Ig-like_fold"/>
</dbReference>
<protein>
    <recommendedName>
        <fullName evidence="2">beta-mannosidase</fullName>
        <ecNumber evidence="2">3.2.1.25</ecNumber>
    </recommendedName>
</protein>
<accession>A0ABT6VV43</accession>
<organism evidence="6 7">
    <name type="scientific">Streptantibioticus silvisoli</name>
    <dbReference type="NCBI Taxonomy" id="2705255"/>
    <lineage>
        <taxon>Bacteria</taxon>
        <taxon>Bacillati</taxon>
        <taxon>Actinomycetota</taxon>
        <taxon>Actinomycetes</taxon>
        <taxon>Kitasatosporales</taxon>
        <taxon>Streptomycetaceae</taxon>
        <taxon>Streptantibioticus</taxon>
    </lineage>
</organism>
<dbReference type="PANTHER" id="PTHR43730">
    <property type="entry name" value="BETA-MANNOSIDASE"/>
    <property type="match status" value="1"/>
</dbReference>
<dbReference type="Proteomes" id="UP001156398">
    <property type="component" value="Unassembled WGS sequence"/>
</dbReference>
<dbReference type="EMBL" id="JAAGKO020000006">
    <property type="protein sequence ID" value="MDI5962348.1"/>
    <property type="molecule type" value="Genomic_DNA"/>
</dbReference>
<name>A0ABT6VV43_9ACTN</name>
<dbReference type="Gene3D" id="3.20.20.80">
    <property type="entry name" value="Glycosidases"/>
    <property type="match status" value="1"/>
</dbReference>